<keyword evidence="5" id="KW-1185">Reference proteome</keyword>
<dbReference type="EC" id="3.6.1.9" evidence="3"/>
<accession>A0A846TNF8</accession>
<organism evidence="4 5">
    <name type="scientific">Kocuria subflava</name>
    <dbReference type="NCBI Taxonomy" id="1736139"/>
    <lineage>
        <taxon>Bacteria</taxon>
        <taxon>Bacillati</taxon>
        <taxon>Actinomycetota</taxon>
        <taxon>Actinomycetes</taxon>
        <taxon>Micrococcales</taxon>
        <taxon>Micrococcaceae</taxon>
        <taxon>Kocuria</taxon>
    </lineage>
</organism>
<comment type="subcellular location">
    <subcellularLocation>
        <location evidence="3">Cytoplasm</location>
    </subcellularLocation>
</comment>
<protein>
    <recommendedName>
        <fullName evidence="3">Nucleoside triphosphate pyrophosphatase</fullName>
        <ecNumber evidence="3">3.6.1.9</ecNumber>
    </recommendedName>
    <alternativeName>
        <fullName evidence="3">Nucleotide pyrophosphatase</fullName>
        <shortName evidence="3">Nucleotide PPase</shortName>
    </alternativeName>
</protein>
<keyword evidence="3" id="KW-0546">Nucleotide metabolism</keyword>
<dbReference type="GO" id="GO:0005737">
    <property type="term" value="C:cytoplasm"/>
    <property type="evidence" value="ECO:0007669"/>
    <property type="project" value="UniProtKB-SubCell"/>
</dbReference>
<dbReference type="InterPro" id="IPR003697">
    <property type="entry name" value="Maf-like"/>
</dbReference>
<dbReference type="RefSeq" id="WP_047692141.1">
    <property type="nucleotide sequence ID" value="NZ_JAAVUN010000014.1"/>
</dbReference>
<dbReference type="Pfam" id="PF02545">
    <property type="entry name" value="Maf"/>
    <property type="match status" value="1"/>
</dbReference>
<comment type="cofactor">
    <cofactor evidence="1 3">
        <name>a divalent metal cation</name>
        <dbReference type="ChEBI" id="CHEBI:60240"/>
    </cofactor>
</comment>
<comment type="function">
    <text evidence="3">Nucleoside triphosphate pyrophosphatase. May have a dual role in cell division arrest and in preventing the incorporation of modified nucleotides into cellular nucleic acids.</text>
</comment>
<evidence type="ECO:0000256" key="3">
    <source>
        <dbReference type="HAMAP-Rule" id="MF_00528"/>
    </source>
</evidence>
<dbReference type="Gene3D" id="3.90.950.10">
    <property type="match status" value="1"/>
</dbReference>
<comment type="caution">
    <text evidence="3">Lacks conserved residue(s) required for the propagation of feature annotation.</text>
</comment>
<name>A0A846TNF8_9MICC</name>
<dbReference type="PANTHER" id="PTHR43213">
    <property type="entry name" value="BIFUNCTIONAL DTTP/UTP PYROPHOSPHATASE/METHYLTRANSFERASE PROTEIN-RELATED"/>
    <property type="match status" value="1"/>
</dbReference>
<dbReference type="GO" id="GO:0009117">
    <property type="term" value="P:nucleotide metabolic process"/>
    <property type="evidence" value="ECO:0007669"/>
    <property type="project" value="UniProtKB-KW"/>
</dbReference>
<feature type="active site" description="Proton acceptor" evidence="3">
    <location>
        <position position="78"/>
    </location>
</feature>
<proteinExistence type="inferred from homology"/>
<dbReference type="InterPro" id="IPR029001">
    <property type="entry name" value="ITPase-like_fam"/>
</dbReference>
<evidence type="ECO:0000313" key="5">
    <source>
        <dbReference type="Proteomes" id="UP000521379"/>
    </source>
</evidence>
<dbReference type="PANTHER" id="PTHR43213:SF5">
    <property type="entry name" value="BIFUNCTIONAL DTTP_UTP PYROPHOSPHATASE_METHYLTRANSFERASE PROTEIN-RELATED"/>
    <property type="match status" value="1"/>
</dbReference>
<dbReference type="PIRSF" id="PIRSF006305">
    <property type="entry name" value="Maf"/>
    <property type="match status" value="1"/>
</dbReference>
<dbReference type="CDD" id="cd00555">
    <property type="entry name" value="Maf"/>
    <property type="match status" value="1"/>
</dbReference>
<comment type="similarity">
    <text evidence="3">Belongs to the Maf family.</text>
</comment>
<sequence length="215" mass="22380">MSETPLLLLASQSPARAKLLRDSGVGFTQLTSHVDEEAVTLASGATEPGEIALSLARAKCEAVAALPQAKGRLVIGCDSVFAFNGEVHGKPLTPERATERISAMRGRTGHLHTGHWLIDTRAPEAGGTGFAGGLEAGADVTFTHMSDDDVAAYVATGEPLWVAGSFTLDGYGAAFIERVDGDLHAVIGLSVNGLRILADQAGVGLGELWEPQPRL</sequence>
<comment type="caution">
    <text evidence="4">The sequence shown here is derived from an EMBL/GenBank/DDBJ whole genome shotgun (WGS) entry which is preliminary data.</text>
</comment>
<dbReference type="NCBIfam" id="TIGR00172">
    <property type="entry name" value="maf"/>
    <property type="match status" value="1"/>
</dbReference>
<keyword evidence="2 3" id="KW-0378">Hydrolase</keyword>
<reference evidence="4 5" key="1">
    <citation type="submission" date="2020-02" db="EMBL/GenBank/DDBJ databases">
        <authorList>
            <person name="Sun Q."/>
        </authorList>
    </citation>
    <scope>NUCLEOTIDE SEQUENCE [LARGE SCALE GENOMIC DNA]</scope>
    <source>
        <strain evidence="4 5">YIM 13062</strain>
    </source>
</reference>
<evidence type="ECO:0000313" key="4">
    <source>
        <dbReference type="EMBL" id="NKE09973.1"/>
    </source>
</evidence>
<gene>
    <name evidence="4" type="primary">maf</name>
    <name evidence="4" type="ORF">GTW58_08505</name>
</gene>
<dbReference type="GO" id="GO:0047429">
    <property type="term" value="F:nucleoside triphosphate diphosphatase activity"/>
    <property type="evidence" value="ECO:0007669"/>
    <property type="project" value="UniProtKB-EC"/>
</dbReference>
<evidence type="ECO:0000256" key="1">
    <source>
        <dbReference type="ARBA" id="ARBA00001968"/>
    </source>
</evidence>
<comment type="catalytic activity">
    <reaction evidence="3">
        <text>a ribonucleoside 5'-triphosphate + H2O = a ribonucleoside 5'-phosphate + diphosphate + H(+)</text>
        <dbReference type="Rhea" id="RHEA:23996"/>
        <dbReference type="ChEBI" id="CHEBI:15377"/>
        <dbReference type="ChEBI" id="CHEBI:15378"/>
        <dbReference type="ChEBI" id="CHEBI:33019"/>
        <dbReference type="ChEBI" id="CHEBI:58043"/>
        <dbReference type="ChEBI" id="CHEBI:61557"/>
        <dbReference type="EC" id="3.6.1.9"/>
    </reaction>
</comment>
<evidence type="ECO:0000256" key="2">
    <source>
        <dbReference type="ARBA" id="ARBA00022801"/>
    </source>
</evidence>
<dbReference type="AlphaFoldDB" id="A0A846TNF8"/>
<comment type="catalytic activity">
    <reaction evidence="3">
        <text>a 2'-deoxyribonucleoside 5'-triphosphate + H2O = a 2'-deoxyribonucleoside 5'-phosphate + diphosphate + H(+)</text>
        <dbReference type="Rhea" id="RHEA:44644"/>
        <dbReference type="ChEBI" id="CHEBI:15377"/>
        <dbReference type="ChEBI" id="CHEBI:15378"/>
        <dbReference type="ChEBI" id="CHEBI:33019"/>
        <dbReference type="ChEBI" id="CHEBI:61560"/>
        <dbReference type="ChEBI" id="CHEBI:65317"/>
        <dbReference type="EC" id="3.6.1.9"/>
    </reaction>
</comment>
<keyword evidence="3" id="KW-0963">Cytoplasm</keyword>
<dbReference type="SUPFAM" id="SSF52972">
    <property type="entry name" value="ITPase-like"/>
    <property type="match status" value="1"/>
</dbReference>
<dbReference type="HAMAP" id="MF_00528">
    <property type="entry name" value="Maf"/>
    <property type="match status" value="1"/>
</dbReference>
<dbReference type="Proteomes" id="UP000521379">
    <property type="component" value="Unassembled WGS sequence"/>
</dbReference>
<dbReference type="EMBL" id="JAAVUN010000014">
    <property type="protein sequence ID" value="NKE09973.1"/>
    <property type="molecule type" value="Genomic_DNA"/>
</dbReference>